<dbReference type="PANTHER" id="PTHR31088">
    <property type="entry name" value="MEMBRANE-ASSOCIATED PROTEIN VIPP1, CHLOROPLASTIC"/>
    <property type="match status" value="1"/>
</dbReference>
<name>A0AA48I8K3_9ALTE</name>
<keyword evidence="4" id="KW-1185">Reference proteome</keyword>
<feature type="coiled-coil region" evidence="2">
    <location>
        <begin position="101"/>
        <end position="188"/>
    </location>
</feature>
<dbReference type="Proteomes" id="UP001333710">
    <property type="component" value="Chromosome"/>
</dbReference>
<dbReference type="Pfam" id="PF04012">
    <property type="entry name" value="PspA_IM30"/>
    <property type="match status" value="1"/>
</dbReference>
<dbReference type="GO" id="GO:0005829">
    <property type="term" value="C:cytosol"/>
    <property type="evidence" value="ECO:0007669"/>
    <property type="project" value="TreeGrafter"/>
</dbReference>
<organism evidence="3 4">
    <name type="scientific">Planctobacterium marinum</name>
    <dbReference type="NCBI Taxonomy" id="1631968"/>
    <lineage>
        <taxon>Bacteria</taxon>
        <taxon>Pseudomonadati</taxon>
        <taxon>Pseudomonadota</taxon>
        <taxon>Gammaproteobacteria</taxon>
        <taxon>Alteromonadales</taxon>
        <taxon>Alteromonadaceae</taxon>
        <taxon>Planctobacterium</taxon>
    </lineage>
</organism>
<dbReference type="RefSeq" id="WP_338294049.1">
    <property type="nucleotide sequence ID" value="NZ_AP027272.1"/>
</dbReference>
<comment type="similarity">
    <text evidence="1">Belongs to the PspA/Vipp/IM30 family.</text>
</comment>
<dbReference type="AlphaFoldDB" id="A0AA48I8K3"/>
<proteinExistence type="inferred from homology"/>
<reference evidence="3" key="1">
    <citation type="submission" date="2023-01" db="EMBL/GenBank/DDBJ databases">
        <title>Complete genome sequence of Planctobacterium marinum strain Dej080120_11.</title>
        <authorList>
            <person name="Ueki S."/>
            <person name="Maruyama F."/>
        </authorList>
    </citation>
    <scope>NUCLEOTIDE SEQUENCE</scope>
    <source>
        <strain evidence="3">Dej080120_11</strain>
    </source>
</reference>
<dbReference type="InterPro" id="IPR014319">
    <property type="entry name" value="Phageshock_PspA"/>
</dbReference>
<dbReference type="InterPro" id="IPR007157">
    <property type="entry name" value="PspA_VIPP1"/>
</dbReference>
<sequence length="219" mass="25025">MGVFSRMSDILQSNINSALDKAEDPEKLLSLIISEMEENLVEIRAIAAKHLAEQKTIQRKLRALNKTSSDWEEKAQKAISKERDDLARAALIEKQKVDVEIEHINGANEQVTENLEKIQEDCSRLVAKLAEAKAKRKTMQTRFEHAKTRLEVKKQVETYNVDQVLGRFESYETKIDELEAKVDAYEYTTAAKSLNDEFAQMEAEEKIEAELEALKKKVA</sequence>
<protein>
    <submittedName>
        <fullName evidence="3">Phage shock protein PspA</fullName>
    </submittedName>
</protein>
<evidence type="ECO:0000256" key="1">
    <source>
        <dbReference type="ARBA" id="ARBA00043985"/>
    </source>
</evidence>
<evidence type="ECO:0000313" key="3">
    <source>
        <dbReference type="EMBL" id="BDX07950.1"/>
    </source>
</evidence>
<dbReference type="GO" id="GO:0009271">
    <property type="term" value="P:phage shock"/>
    <property type="evidence" value="ECO:0007669"/>
    <property type="project" value="TreeGrafter"/>
</dbReference>
<gene>
    <name evidence="3" type="primary">pspA_2</name>
    <name evidence="3" type="ORF">MACH26_34710</name>
</gene>
<dbReference type="NCBIfam" id="TIGR02977">
    <property type="entry name" value="phageshock_pspA"/>
    <property type="match status" value="1"/>
</dbReference>
<dbReference type="PANTHER" id="PTHR31088:SF6">
    <property type="entry name" value="PHAGE SHOCK PROTEIN A"/>
    <property type="match status" value="1"/>
</dbReference>
<evidence type="ECO:0000313" key="4">
    <source>
        <dbReference type="Proteomes" id="UP001333710"/>
    </source>
</evidence>
<accession>A0AA48I8K3</accession>
<dbReference type="EMBL" id="AP027272">
    <property type="protein sequence ID" value="BDX07950.1"/>
    <property type="molecule type" value="Genomic_DNA"/>
</dbReference>
<keyword evidence="2" id="KW-0175">Coiled coil</keyword>
<evidence type="ECO:0000256" key="2">
    <source>
        <dbReference type="SAM" id="Coils"/>
    </source>
</evidence>
<dbReference type="KEGG" id="pmaw:MACH26_34710"/>